<keyword evidence="1" id="KW-0812">Transmembrane</keyword>
<keyword evidence="1" id="KW-0472">Membrane</keyword>
<evidence type="ECO:0000313" key="2">
    <source>
        <dbReference type="EMBL" id="KAK6957352.1"/>
    </source>
</evidence>
<comment type="caution">
    <text evidence="2">The sequence shown here is derived from an EMBL/GenBank/DDBJ whole genome shotgun (WGS) entry which is preliminary data.</text>
</comment>
<keyword evidence="3" id="KW-1185">Reference proteome</keyword>
<reference evidence="2 3" key="1">
    <citation type="journal article" date="2024" name="Front Chem Biol">
        <title>Unveiling the potential of Daldinia eschscholtzii MFLUCC 19-0629 through bioactivity and bioinformatics studies for enhanced sustainable agriculture production.</title>
        <authorList>
            <person name="Brooks S."/>
            <person name="Weaver J.A."/>
            <person name="Klomchit A."/>
            <person name="Alharthi S.A."/>
            <person name="Onlamun T."/>
            <person name="Nurani R."/>
            <person name="Vong T.K."/>
            <person name="Alberti F."/>
            <person name="Greco C."/>
        </authorList>
    </citation>
    <scope>NUCLEOTIDE SEQUENCE [LARGE SCALE GENOMIC DNA]</scope>
    <source>
        <strain evidence="2">MFLUCC 19-0629</strain>
    </source>
</reference>
<evidence type="ECO:0000256" key="1">
    <source>
        <dbReference type="SAM" id="Phobius"/>
    </source>
</evidence>
<sequence>MATRDLNFVSFLGLALNAFTSLLIGVKVGISMSYCPSTGVINAVVMKSGSQDGFAWLEQDLEQLASLADNPFLVPILVCQHLTEAFCSFIDDNYDRLHQAEFGSGQTGIAMIGENGMPMSRGNCENPDLSVTVLGVAQHALAVEAYVRGQLITVDLIKNELLAFPWQQALYTDETRIQEQNALLLKQLDFISRTLNIALPRIDHLKQRTTVQTTAIANLLAQRNNETNRRLAESSTSIAHDTRRDSLAMKSIAILTMIFLPATFTARHLNPRKVSTGSLQYP</sequence>
<dbReference type="Proteomes" id="UP001369815">
    <property type="component" value="Unassembled WGS sequence"/>
</dbReference>
<feature type="transmembrane region" description="Helical" evidence="1">
    <location>
        <begin position="6"/>
        <end position="26"/>
    </location>
</feature>
<proteinExistence type="predicted"/>
<evidence type="ECO:0000313" key="3">
    <source>
        <dbReference type="Proteomes" id="UP001369815"/>
    </source>
</evidence>
<accession>A0AAX6MYV3</accession>
<keyword evidence="1" id="KW-1133">Transmembrane helix</keyword>
<organism evidence="2 3">
    <name type="scientific">Daldinia eschscholtzii</name>
    <dbReference type="NCBI Taxonomy" id="292717"/>
    <lineage>
        <taxon>Eukaryota</taxon>
        <taxon>Fungi</taxon>
        <taxon>Dikarya</taxon>
        <taxon>Ascomycota</taxon>
        <taxon>Pezizomycotina</taxon>
        <taxon>Sordariomycetes</taxon>
        <taxon>Xylariomycetidae</taxon>
        <taxon>Xylariales</taxon>
        <taxon>Hypoxylaceae</taxon>
        <taxon>Daldinia</taxon>
    </lineage>
</organism>
<dbReference type="AlphaFoldDB" id="A0AAX6MYV3"/>
<protein>
    <submittedName>
        <fullName evidence="2">Uncharacterized protein</fullName>
    </submittedName>
</protein>
<name>A0AAX6MYV3_9PEZI</name>
<dbReference type="EMBL" id="JBANMG010000001">
    <property type="protein sequence ID" value="KAK6957352.1"/>
    <property type="molecule type" value="Genomic_DNA"/>
</dbReference>
<gene>
    <name evidence="2" type="ORF">Daesc_000136</name>
</gene>